<dbReference type="AlphaFoldDB" id="A0A9D7QP66"/>
<dbReference type="Gene3D" id="2.50.20.10">
    <property type="entry name" value="Lipoprotein localisation LolA/LolB/LppX"/>
    <property type="match status" value="1"/>
</dbReference>
<dbReference type="EMBL" id="JADKBR010000019">
    <property type="protein sequence ID" value="MBK8891680.1"/>
    <property type="molecule type" value="Genomic_DNA"/>
</dbReference>
<evidence type="ECO:0000256" key="2">
    <source>
        <dbReference type="SAM" id="MobiDB-lite"/>
    </source>
</evidence>
<keyword evidence="1 3" id="KW-0732">Signal</keyword>
<evidence type="ECO:0000256" key="1">
    <source>
        <dbReference type="ARBA" id="ARBA00022729"/>
    </source>
</evidence>
<reference evidence="4" key="1">
    <citation type="submission" date="2020-10" db="EMBL/GenBank/DDBJ databases">
        <title>Connecting structure to function with the recovery of over 1000 high-quality activated sludge metagenome-assembled genomes encoding full-length rRNA genes using long-read sequencing.</title>
        <authorList>
            <person name="Singleton C.M."/>
            <person name="Petriglieri F."/>
            <person name="Kristensen J.M."/>
            <person name="Kirkegaard R.H."/>
            <person name="Michaelsen T.Y."/>
            <person name="Andersen M.H."/>
            <person name="Karst S.M."/>
            <person name="Dueholm M.S."/>
            <person name="Nielsen P.H."/>
            <person name="Albertsen M."/>
        </authorList>
    </citation>
    <scope>NUCLEOTIDE SEQUENCE</scope>
    <source>
        <strain evidence="4">OdNE_18-Q3-R46-58_BAT3C.305</strain>
    </source>
</reference>
<protein>
    <submittedName>
        <fullName evidence="4">DUF2092 domain-containing protein</fullName>
    </submittedName>
</protein>
<evidence type="ECO:0000256" key="3">
    <source>
        <dbReference type="SAM" id="SignalP"/>
    </source>
</evidence>
<feature type="chain" id="PRO_5038538166" evidence="3">
    <location>
        <begin position="29"/>
        <end position="300"/>
    </location>
</feature>
<sequence>MNLVTNHFIRQIGIAMALSLLVVNGTSAQTAPAGAKPAKPAVKKQAAPVDKPALEARAVDLLKATSSRLAAAKAMSFTATVSYEHPSRLGPPLVFTSRYDVVMQRPEKLRVINLGDGPASEFYLDGKTMVAFMPAENLVAIAEAPPTLEAALKMAFDKAAIYFPFTDLLLPDPYAAIASGTKLAFYVGPSGLVGGVKTDMVAWANDDVFLQMWVGADDKLPRRIRAVFRADPLRLRHDMELTNWQLDPAIAADAFGTAKAKDAKRIDFAHPAAKPPPGVKPVASHPSPQPSRSDHGDENE</sequence>
<feature type="region of interest" description="Disordered" evidence="2">
    <location>
        <begin position="266"/>
        <end position="300"/>
    </location>
</feature>
<feature type="signal peptide" evidence="3">
    <location>
        <begin position="1"/>
        <end position="28"/>
    </location>
</feature>
<dbReference type="Proteomes" id="UP000808146">
    <property type="component" value="Unassembled WGS sequence"/>
</dbReference>
<proteinExistence type="predicted"/>
<comment type="caution">
    <text evidence="4">The sequence shown here is derived from an EMBL/GenBank/DDBJ whole genome shotgun (WGS) entry which is preliminary data.</text>
</comment>
<name>A0A9D7QP66_9RHOO</name>
<accession>A0A9D7QP66</accession>
<dbReference type="SUPFAM" id="SSF89392">
    <property type="entry name" value="Prokaryotic lipoproteins and lipoprotein localization factors"/>
    <property type="match status" value="1"/>
</dbReference>
<dbReference type="InterPro" id="IPR019207">
    <property type="entry name" value="DUF2092"/>
</dbReference>
<dbReference type="Pfam" id="PF09865">
    <property type="entry name" value="DUF2092"/>
    <property type="match status" value="1"/>
</dbReference>
<dbReference type="InterPro" id="IPR029046">
    <property type="entry name" value="LolA/LolB/LppX"/>
</dbReference>
<evidence type="ECO:0000313" key="4">
    <source>
        <dbReference type="EMBL" id="MBK8891680.1"/>
    </source>
</evidence>
<organism evidence="4 5">
    <name type="scientific">Candidatus Dechloromonas phosphorivorans</name>
    <dbReference type="NCBI Taxonomy" id="2899244"/>
    <lineage>
        <taxon>Bacteria</taxon>
        <taxon>Pseudomonadati</taxon>
        <taxon>Pseudomonadota</taxon>
        <taxon>Betaproteobacteria</taxon>
        <taxon>Rhodocyclales</taxon>
        <taxon>Azonexaceae</taxon>
        <taxon>Dechloromonas</taxon>
    </lineage>
</organism>
<evidence type="ECO:0000313" key="5">
    <source>
        <dbReference type="Proteomes" id="UP000808146"/>
    </source>
</evidence>
<gene>
    <name evidence="4" type="ORF">IPN75_15545</name>
</gene>